<dbReference type="InterPro" id="IPR000700">
    <property type="entry name" value="PAS-assoc_C"/>
</dbReference>
<dbReference type="SUPFAM" id="SSF55785">
    <property type="entry name" value="PYP-like sensor domain (PAS domain)"/>
    <property type="match status" value="1"/>
</dbReference>
<reference evidence="8" key="1">
    <citation type="journal article" date="2019" name="Int. J. Syst. Evol. Microbiol.">
        <title>The Global Catalogue of Microorganisms (GCM) 10K type strain sequencing project: providing services to taxonomists for standard genome sequencing and annotation.</title>
        <authorList>
            <consortium name="The Broad Institute Genomics Platform"/>
            <consortium name="The Broad Institute Genome Sequencing Center for Infectious Disease"/>
            <person name="Wu L."/>
            <person name="Ma J."/>
        </authorList>
    </citation>
    <scope>NUCLEOTIDE SEQUENCE [LARGE SCALE GENOMIC DNA]</scope>
    <source>
        <strain evidence="8">CGMCC 1.15180</strain>
    </source>
</reference>
<dbReference type="Gene3D" id="3.30.450.20">
    <property type="entry name" value="PAS domain"/>
    <property type="match status" value="1"/>
</dbReference>
<evidence type="ECO:0000313" key="8">
    <source>
        <dbReference type="Proteomes" id="UP001597361"/>
    </source>
</evidence>
<evidence type="ECO:0000313" key="7">
    <source>
        <dbReference type="EMBL" id="MFD2037669.1"/>
    </source>
</evidence>
<organism evidence="7 8">
    <name type="scientific">Belliella marina</name>
    <dbReference type="NCBI Taxonomy" id="1644146"/>
    <lineage>
        <taxon>Bacteria</taxon>
        <taxon>Pseudomonadati</taxon>
        <taxon>Bacteroidota</taxon>
        <taxon>Cytophagia</taxon>
        <taxon>Cytophagales</taxon>
        <taxon>Cyclobacteriaceae</taxon>
        <taxon>Belliella</taxon>
    </lineage>
</organism>
<dbReference type="EC" id="2.7.13.3" evidence="2"/>
<dbReference type="InterPro" id="IPR013655">
    <property type="entry name" value="PAS_fold_3"/>
</dbReference>
<evidence type="ECO:0000256" key="3">
    <source>
        <dbReference type="ARBA" id="ARBA00022553"/>
    </source>
</evidence>
<dbReference type="InterPro" id="IPR000014">
    <property type="entry name" value="PAS"/>
</dbReference>
<dbReference type="InterPro" id="IPR052162">
    <property type="entry name" value="Sensor_kinase/Photoreceptor"/>
</dbReference>
<dbReference type="PANTHER" id="PTHR43304">
    <property type="entry name" value="PHYTOCHROME-LIKE PROTEIN CPH1"/>
    <property type="match status" value="1"/>
</dbReference>
<comment type="caution">
    <text evidence="7">The sequence shown here is derived from an EMBL/GenBank/DDBJ whole genome shotgun (WGS) entry which is preliminary data.</text>
</comment>
<accession>A0ABW4VSL7</accession>
<evidence type="ECO:0000259" key="6">
    <source>
        <dbReference type="PROSITE" id="PS50113"/>
    </source>
</evidence>
<dbReference type="CDD" id="cd00130">
    <property type="entry name" value="PAS"/>
    <property type="match status" value="1"/>
</dbReference>
<dbReference type="RefSeq" id="WP_376889734.1">
    <property type="nucleotide sequence ID" value="NZ_JBHUHR010000051.1"/>
</dbReference>
<evidence type="ECO:0000256" key="1">
    <source>
        <dbReference type="ARBA" id="ARBA00000085"/>
    </source>
</evidence>
<keyword evidence="5" id="KW-0418">Kinase</keyword>
<dbReference type="NCBIfam" id="TIGR00229">
    <property type="entry name" value="sensory_box"/>
    <property type="match status" value="1"/>
</dbReference>
<dbReference type="Proteomes" id="UP001597361">
    <property type="component" value="Unassembled WGS sequence"/>
</dbReference>
<dbReference type="PROSITE" id="PS50113">
    <property type="entry name" value="PAC"/>
    <property type="match status" value="1"/>
</dbReference>
<dbReference type="InterPro" id="IPR035965">
    <property type="entry name" value="PAS-like_dom_sf"/>
</dbReference>
<evidence type="ECO:0000256" key="2">
    <source>
        <dbReference type="ARBA" id="ARBA00012438"/>
    </source>
</evidence>
<dbReference type="Pfam" id="PF08447">
    <property type="entry name" value="PAS_3"/>
    <property type="match status" value="1"/>
</dbReference>
<gene>
    <name evidence="7" type="ORF">ACFSKL_22940</name>
</gene>
<dbReference type="PANTHER" id="PTHR43304:SF1">
    <property type="entry name" value="PAC DOMAIN-CONTAINING PROTEIN"/>
    <property type="match status" value="1"/>
</dbReference>
<keyword evidence="3" id="KW-0597">Phosphoprotein</keyword>
<evidence type="ECO:0000256" key="4">
    <source>
        <dbReference type="ARBA" id="ARBA00022679"/>
    </source>
</evidence>
<keyword evidence="8" id="KW-1185">Reference proteome</keyword>
<keyword evidence="4" id="KW-0808">Transferase</keyword>
<name>A0ABW4VSL7_9BACT</name>
<protein>
    <recommendedName>
        <fullName evidence="2">histidine kinase</fullName>
        <ecNumber evidence="2">2.7.13.3</ecNumber>
    </recommendedName>
</protein>
<dbReference type="EMBL" id="JBHUHR010000051">
    <property type="protein sequence ID" value="MFD2037669.1"/>
    <property type="molecule type" value="Genomic_DNA"/>
</dbReference>
<feature type="domain" description="PAC" evidence="6">
    <location>
        <begin position="219"/>
        <end position="272"/>
    </location>
</feature>
<evidence type="ECO:0000256" key="5">
    <source>
        <dbReference type="ARBA" id="ARBA00022777"/>
    </source>
</evidence>
<comment type="catalytic activity">
    <reaction evidence="1">
        <text>ATP + protein L-histidine = ADP + protein N-phospho-L-histidine.</text>
        <dbReference type="EC" id="2.7.13.3"/>
    </reaction>
</comment>
<proteinExistence type="predicted"/>
<sequence length="343" mass="40120">MEIALDMVEKEMSPMMGSNYFYLLKLDKNGNVLETNHKLNYQPSIFEGSFVGQSFGEILFPKDFISFQNSLQKTLGKKDKNFQLDLRKVNDDASDFHWTHWEFTIEQKNESDYTVLGIGHDILKNNEKTIEFPDFIYEHQIKNEIMEGLFEDNLIGFWIWDLENKSDILSVSLRTMLGYDLISNDITEVKWKKHIHPQDREKSNQQLEDHFTSYGKIPFHSELRIITISGKEIWSIAYGKVIKWNDAGLPLNMVGCFFDISEKKKSEIILERQNQFLKELTFNQSHMMRSKLANILGVLEVMEPKNNINEITEYLQLLKEEASKLDRALQDSIHSSSALNFKK</sequence>